<evidence type="ECO:0000256" key="3">
    <source>
        <dbReference type="ARBA" id="ARBA00023125"/>
    </source>
</evidence>
<dbReference type="InterPro" id="IPR005119">
    <property type="entry name" value="LysR_subst-bd"/>
</dbReference>
<organism evidence="6 7">
    <name type="scientific">Pseudomonas piscis</name>
    <dbReference type="NCBI Taxonomy" id="2614538"/>
    <lineage>
        <taxon>Bacteria</taxon>
        <taxon>Pseudomonadati</taxon>
        <taxon>Pseudomonadota</taxon>
        <taxon>Gammaproteobacteria</taxon>
        <taxon>Pseudomonadales</taxon>
        <taxon>Pseudomonadaceae</taxon>
        <taxon>Pseudomonas</taxon>
    </lineage>
</organism>
<dbReference type="Pfam" id="PF03466">
    <property type="entry name" value="LysR_substrate"/>
    <property type="match status" value="1"/>
</dbReference>
<dbReference type="InterPro" id="IPR050950">
    <property type="entry name" value="HTH-type_LysR_regulators"/>
</dbReference>
<evidence type="ECO:0000256" key="2">
    <source>
        <dbReference type="ARBA" id="ARBA00023015"/>
    </source>
</evidence>
<name>A0A7X1PLH5_9PSED</name>
<dbReference type="Pfam" id="PF00126">
    <property type="entry name" value="HTH_1"/>
    <property type="match status" value="1"/>
</dbReference>
<dbReference type="EMBL" id="WHUV01000002">
    <property type="protein sequence ID" value="MQA54409.1"/>
    <property type="molecule type" value="Genomic_DNA"/>
</dbReference>
<dbReference type="Proteomes" id="UP000486534">
    <property type="component" value="Unassembled WGS sequence"/>
</dbReference>
<comment type="similarity">
    <text evidence="1">Belongs to the LysR transcriptional regulatory family.</text>
</comment>
<evidence type="ECO:0000259" key="5">
    <source>
        <dbReference type="PROSITE" id="PS50931"/>
    </source>
</evidence>
<dbReference type="PANTHER" id="PTHR30419:SF30">
    <property type="entry name" value="LYSR FAMILY TRANSCRIPTIONAL REGULATOR"/>
    <property type="match status" value="1"/>
</dbReference>
<sequence length="359" mass="38765">MTRKACYGDWTGLGPVANLAPEKARHKPQKRCRDNLWYSGESAVKLHQLQALLAVAEGGGIRAAARILGLSQAAVTRALRELEEEQGLALLVRHTGGARLTPAGKVLLPHASQIASQLQRAQHELAQLRGATPARLCVGVTPWLGQTLLAPTLRAFRLALPSVQLEIYEGLQAVSLPLLRSGLMHLALGPASTLPAQEFVHQPLVRYRMQVLASCGHPRGTARSLGELLEEDWVMNFGPSGPAPLVQQLFERHGWSIAAGRIVGAQSSAMLSSLIVDAGMLGYSPEPMLLCAPLRGRAQALDLVEPLEEAQVSVIHLRDQPLDAAALCFVQCLQDSLKACGRSRSPEQRQLAGMLELFF</sequence>
<accession>A0A7X1PLH5</accession>
<evidence type="ECO:0000313" key="7">
    <source>
        <dbReference type="Proteomes" id="UP000486534"/>
    </source>
</evidence>
<dbReference type="SUPFAM" id="SSF53850">
    <property type="entry name" value="Periplasmic binding protein-like II"/>
    <property type="match status" value="1"/>
</dbReference>
<gene>
    <name evidence="6" type="ORF">GDH07_13925</name>
</gene>
<keyword evidence="3" id="KW-0238">DNA-binding</keyword>
<dbReference type="InterPro" id="IPR036390">
    <property type="entry name" value="WH_DNA-bd_sf"/>
</dbReference>
<evidence type="ECO:0000256" key="1">
    <source>
        <dbReference type="ARBA" id="ARBA00009437"/>
    </source>
</evidence>
<dbReference type="InterPro" id="IPR036388">
    <property type="entry name" value="WH-like_DNA-bd_sf"/>
</dbReference>
<feature type="domain" description="HTH lysR-type" evidence="5">
    <location>
        <begin position="44"/>
        <end position="101"/>
    </location>
</feature>
<keyword evidence="4" id="KW-0804">Transcription</keyword>
<dbReference type="PRINTS" id="PR00039">
    <property type="entry name" value="HTHLYSR"/>
</dbReference>
<dbReference type="GO" id="GO:0003677">
    <property type="term" value="F:DNA binding"/>
    <property type="evidence" value="ECO:0007669"/>
    <property type="project" value="UniProtKB-KW"/>
</dbReference>
<dbReference type="Gene3D" id="3.40.190.290">
    <property type="match status" value="1"/>
</dbReference>
<proteinExistence type="inferred from homology"/>
<reference evidence="6 7" key="1">
    <citation type="submission" date="2019-10" db="EMBL/GenBank/DDBJ databases">
        <title>Pseudomonas dajingensis sp. nov., isolated from the profound head ulcers of farmed Murray cod (Maccullochella peelii peelii).</title>
        <authorList>
            <person name="Liu Y."/>
        </authorList>
    </citation>
    <scope>NUCLEOTIDE SEQUENCE [LARGE SCALE GENOMIC DNA]</scope>
    <source>
        <strain evidence="6 7">MC042</strain>
    </source>
</reference>
<evidence type="ECO:0000256" key="4">
    <source>
        <dbReference type="ARBA" id="ARBA00023163"/>
    </source>
</evidence>
<dbReference type="GO" id="GO:0005829">
    <property type="term" value="C:cytosol"/>
    <property type="evidence" value="ECO:0007669"/>
    <property type="project" value="TreeGrafter"/>
</dbReference>
<dbReference type="AlphaFoldDB" id="A0A7X1PLH5"/>
<dbReference type="PROSITE" id="PS50931">
    <property type="entry name" value="HTH_LYSR"/>
    <property type="match status" value="1"/>
</dbReference>
<dbReference type="GO" id="GO:0003700">
    <property type="term" value="F:DNA-binding transcription factor activity"/>
    <property type="evidence" value="ECO:0007669"/>
    <property type="project" value="InterPro"/>
</dbReference>
<keyword evidence="2" id="KW-0805">Transcription regulation</keyword>
<dbReference type="InterPro" id="IPR000847">
    <property type="entry name" value="LysR_HTH_N"/>
</dbReference>
<comment type="caution">
    <text evidence="6">The sequence shown here is derived from an EMBL/GenBank/DDBJ whole genome shotgun (WGS) entry which is preliminary data.</text>
</comment>
<dbReference type="SUPFAM" id="SSF46785">
    <property type="entry name" value="Winged helix' DNA-binding domain"/>
    <property type="match status" value="1"/>
</dbReference>
<dbReference type="Gene3D" id="1.10.10.10">
    <property type="entry name" value="Winged helix-like DNA-binding domain superfamily/Winged helix DNA-binding domain"/>
    <property type="match status" value="1"/>
</dbReference>
<protein>
    <submittedName>
        <fullName evidence="6">LysR family transcriptional regulator</fullName>
    </submittedName>
</protein>
<evidence type="ECO:0000313" key="6">
    <source>
        <dbReference type="EMBL" id="MQA54409.1"/>
    </source>
</evidence>
<dbReference type="PANTHER" id="PTHR30419">
    <property type="entry name" value="HTH-TYPE TRANSCRIPTIONAL REGULATOR YBHD"/>
    <property type="match status" value="1"/>
</dbReference>